<dbReference type="Pfam" id="PF09902">
    <property type="entry name" value="DUF2129"/>
    <property type="match status" value="1"/>
</dbReference>
<dbReference type="Proteomes" id="UP000051804">
    <property type="component" value="Unassembled WGS sequence"/>
</dbReference>
<protein>
    <recommendedName>
        <fullName evidence="2">UPF0298 protein FD02_GL001020</fullName>
    </recommendedName>
</protein>
<dbReference type="GO" id="GO:0005737">
    <property type="term" value="C:cytoplasm"/>
    <property type="evidence" value="ECO:0007669"/>
    <property type="project" value="UniProtKB-SubCell"/>
</dbReference>
<dbReference type="EMBL" id="AZDJ01000001">
    <property type="protein sequence ID" value="KRK74415.1"/>
    <property type="molecule type" value="Genomic_DNA"/>
</dbReference>
<sequence>MTMLEITPRIGLVVWLYSVKQIKALRHYGTVMYVSRRMKYAYLYVDAVAAPTVMAKLAKLRFVKRVEPSHRPEVDMDFADRVGKLAAGEHSAKGTKDVEEDNARY</sequence>
<keyword evidence="1 2" id="KW-0963">Cytoplasm</keyword>
<dbReference type="STRING" id="1291734.FD02_GL001020"/>
<proteinExistence type="inferred from homology"/>
<comment type="caution">
    <text evidence="3">The sequence shown here is derived from an EMBL/GenBank/DDBJ whole genome shotgun (WGS) entry which is preliminary data.</text>
</comment>
<organism evidence="3 4">
    <name type="scientific">Lacticaseibacillus nasuensis JCM 17158</name>
    <dbReference type="NCBI Taxonomy" id="1291734"/>
    <lineage>
        <taxon>Bacteria</taxon>
        <taxon>Bacillati</taxon>
        <taxon>Bacillota</taxon>
        <taxon>Bacilli</taxon>
        <taxon>Lactobacillales</taxon>
        <taxon>Lactobacillaceae</taxon>
        <taxon>Lacticaseibacillus</taxon>
    </lineage>
</organism>
<dbReference type="AlphaFoldDB" id="A0A0R1JT12"/>
<evidence type="ECO:0000256" key="1">
    <source>
        <dbReference type="ARBA" id="ARBA00022490"/>
    </source>
</evidence>
<name>A0A0R1JT12_9LACO</name>
<gene>
    <name evidence="3" type="ORF">FD02_GL001020</name>
</gene>
<accession>A0A0R1JT12</accession>
<dbReference type="HAMAP" id="MF_01126">
    <property type="entry name" value="UPF0298"/>
    <property type="match status" value="1"/>
</dbReference>
<evidence type="ECO:0000313" key="3">
    <source>
        <dbReference type="EMBL" id="KRK74415.1"/>
    </source>
</evidence>
<comment type="subcellular location">
    <subcellularLocation>
        <location evidence="2">Cytoplasm</location>
    </subcellularLocation>
</comment>
<dbReference type="InterPro" id="IPR016979">
    <property type="entry name" value="DUF2129"/>
</dbReference>
<comment type="similarity">
    <text evidence="2">Belongs to the UPF0298 family.</text>
</comment>
<dbReference type="PATRIC" id="fig|1291734.4.peg.1046"/>
<reference evidence="3 4" key="1">
    <citation type="journal article" date="2015" name="Genome Announc.">
        <title>Expanding the biotechnology potential of lactobacilli through comparative genomics of 213 strains and associated genera.</title>
        <authorList>
            <person name="Sun Z."/>
            <person name="Harris H.M."/>
            <person name="McCann A."/>
            <person name="Guo C."/>
            <person name="Argimon S."/>
            <person name="Zhang W."/>
            <person name="Yang X."/>
            <person name="Jeffery I.B."/>
            <person name="Cooney J.C."/>
            <person name="Kagawa T.F."/>
            <person name="Liu W."/>
            <person name="Song Y."/>
            <person name="Salvetti E."/>
            <person name="Wrobel A."/>
            <person name="Rasinkangas P."/>
            <person name="Parkhill J."/>
            <person name="Rea M.C."/>
            <person name="O'Sullivan O."/>
            <person name="Ritari J."/>
            <person name="Douillard F.P."/>
            <person name="Paul Ross R."/>
            <person name="Yang R."/>
            <person name="Briner A.E."/>
            <person name="Felis G.E."/>
            <person name="de Vos W.M."/>
            <person name="Barrangou R."/>
            <person name="Klaenhammer T.R."/>
            <person name="Caufield P.W."/>
            <person name="Cui Y."/>
            <person name="Zhang H."/>
            <person name="O'Toole P.W."/>
        </authorList>
    </citation>
    <scope>NUCLEOTIDE SEQUENCE [LARGE SCALE GENOMIC DNA]</scope>
    <source>
        <strain evidence="3 4">JCM 17158</strain>
    </source>
</reference>
<keyword evidence="4" id="KW-1185">Reference proteome</keyword>
<evidence type="ECO:0000256" key="2">
    <source>
        <dbReference type="HAMAP-Rule" id="MF_01126"/>
    </source>
</evidence>
<evidence type="ECO:0000313" key="4">
    <source>
        <dbReference type="Proteomes" id="UP000051804"/>
    </source>
</evidence>